<organism evidence="4 5">
    <name type="scientific">Paramarasmius palmivorus</name>
    <dbReference type="NCBI Taxonomy" id="297713"/>
    <lineage>
        <taxon>Eukaryota</taxon>
        <taxon>Fungi</taxon>
        <taxon>Dikarya</taxon>
        <taxon>Basidiomycota</taxon>
        <taxon>Agaricomycotina</taxon>
        <taxon>Agaricomycetes</taxon>
        <taxon>Agaricomycetidae</taxon>
        <taxon>Agaricales</taxon>
        <taxon>Marasmiineae</taxon>
        <taxon>Marasmiaceae</taxon>
        <taxon>Paramarasmius</taxon>
    </lineage>
</organism>
<feature type="compositionally biased region" description="Polar residues" evidence="2">
    <location>
        <begin position="9"/>
        <end position="29"/>
    </location>
</feature>
<feature type="region of interest" description="Disordered" evidence="2">
    <location>
        <begin position="1"/>
        <end position="29"/>
    </location>
</feature>
<dbReference type="GO" id="GO:0005634">
    <property type="term" value="C:nucleus"/>
    <property type="evidence" value="ECO:0007669"/>
    <property type="project" value="UniProtKB-SubCell"/>
</dbReference>
<comment type="subcellular location">
    <subcellularLocation>
        <location evidence="1">Nucleus</location>
    </subcellularLocation>
</comment>
<feature type="domain" description="Homeobox" evidence="3">
    <location>
        <begin position="23"/>
        <end position="92"/>
    </location>
</feature>
<proteinExistence type="predicted"/>
<dbReference type="AlphaFoldDB" id="A0AAW0CCW3"/>
<feature type="region of interest" description="Disordered" evidence="2">
    <location>
        <begin position="214"/>
        <end position="237"/>
    </location>
</feature>
<keyword evidence="1" id="KW-0539">Nucleus</keyword>
<keyword evidence="5" id="KW-1185">Reference proteome</keyword>
<evidence type="ECO:0000313" key="4">
    <source>
        <dbReference type="EMBL" id="KAK7036515.1"/>
    </source>
</evidence>
<feature type="DNA-binding region" description="Homeobox" evidence="1">
    <location>
        <begin position="25"/>
        <end position="93"/>
    </location>
</feature>
<reference evidence="4 5" key="1">
    <citation type="submission" date="2024-01" db="EMBL/GenBank/DDBJ databases">
        <title>A draft genome for a cacao thread blight-causing isolate of Paramarasmius palmivorus.</title>
        <authorList>
            <person name="Baruah I.K."/>
            <person name="Bukari Y."/>
            <person name="Amoako-Attah I."/>
            <person name="Meinhardt L.W."/>
            <person name="Bailey B.A."/>
            <person name="Cohen S.P."/>
        </authorList>
    </citation>
    <scope>NUCLEOTIDE SEQUENCE [LARGE SCALE GENOMIC DNA]</scope>
    <source>
        <strain evidence="4 5">GH-12</strain>
    </source>
</reference>
<dbReference type="PROSITE" id="PS50071">
    <property type="entry name" value="HOMEOBOX_2"/>
    <property type="match status" value="1"/>
</dbReference>
<protein>
    <recommendedName>
        <fullName evidence="3">Homeobox domain-containing protein</fullName>
    </recommendedName>
</protein>
<accession>A0AAW0CCW3</accession>
<dbReference type="EMBL" id="JAYKXP010000051">
    <property type="protein sequence ID" value="KAK7036515.1"/>
    <property type="molecule type" value="Genomic_DNA"/>
</dbReference>
<evidence type="ECO:0000259" key="3">
    <source>
        <dbReference type="PROSITE" id="PS50071"/>
    </source>
</evidence>
<dbReference type="InterPro" id="IPR001356">
    <property type="entry name" value="HD"/>
</dbReference>
<gene>
    <name evidence="4" type="ORF">VNI00_011712</name>
</gene>
<keyword evidence="1" id="KW-0238">DNA-binding</keyword>
<dbReference type="GO" id="GO:0003677">
    <property type="term" value="F:DNA binding"/>
    <property type="evidence" value="ECO:0007669"/>
    <property type="project" value="UniProtKB-UniRule"/>
</dbReference>
<evidence type="ECO:0000256" key="2">
    <source>
        <dbReference type="SAM" id="MobiDB-lite"/>
    </source>
</evidence>
<keyword evidence="1" id="KW-0371">Homeobox</keyword>
<evidence type="ECO:0000313" key="5">
    <source>
        <dbReference type="Proteomes" id="UP001383192"/>
    </source>
</evidence>
<comment type="caution">
    <text evidence="4">The sequence shown here is derived from an EMBL/GenBank/DDBJ whole genome shotgun (WGS) entry which is preliminary data.</text>
</comment>
<sequence>MDGHDDQVSAESPLQEASETSTTKKQTNRRYITNAGTALLKETFFDQKITLPTKEQKDDLLRRIHELPGCEGYTLGHLNAWFASRRKAQRDAQKQVTVVSSAYPTLNQESLETLSTLFKETPSPSQIVMSVWATLLKAKAADVEAWVYEQQQQKSQPPTPQTPSVPVPTSANPYLYHLSGPVITPFATPPNGSVYFVPPQPAVKTEQFTQWINAPLPPPSENQPDQVETDEVPLPTSPIARTKDLARSTLLLAIHDDLGSLKPPDKPSDINEFQAKFSPYQKMMDTLLERINDGSLEKWRLR</sequence>
<evidence type="ECO:0000256" key="1">
    <source>
        <dbReference type="PROSITE-ProRule" id="PRU00108"/>
    </source>
</evidence>
<feature type="region of interest" description="Disordered" evidence="2">
    <location>
        <begin position="149"/>
        <end position="168"/>
    </location>
</feature>
<feature type="compositionally biased region" description="Pro residues" evidence="2">
    <location>
        <begin position="157"/>
        <end position="166"/>
    </location>
</feature>
<name>A0AAW0CCW3_9AGAR</name>
<dbReference type="Proteomes" id="UP001383192">
    <property type="component" value="Unassembled WGS sequence"/>
</dbReference>